<dbReference type="RefSeq" id="WP_077838135.1">
    <property type="nucleotide sequence ID" value="NZ_JABTAE010000001.1"/>
</dbReference>
<reference evidence="3 4" key="1">
    <citation type="submission" date="2016-05" db="EMBL/GenBank/DDBJ databases">
        <title>Microbial solvent formation.</title>
        <authorList>
            <person name="Poehlein A."/>
            <person name="Montoya Solano J.D."/>
            <person name="Flitsch S."/>
            <person name="Krabben P."/>
            <person name="Duerre P."/>
            <person name="Daniel R."/>
        </authorList>
    </citation>
    <scope>NUCLEOTIDE SEQUENCE [LARGE SCALE GENOMIC DNA]</scope>
    <source>
        <strain evidence="3 4">DSM 53</strain>
    </source>
</reference>
<keyword evidence="2 3" id="KW-0808">Transferase</keyword>
<evidence type="ECO:0000256" key="2">
    <source>
        <dbReference type="ARBA" id="ARBA00022679"/>
    </source>
</evidence>
<dbReference type="AlphaFoldDB" id="A0A1S8SBN0"/>
<dbReference type="PANTHER" id="PTHR23416">
    <property type="entry name" value="SIALIC ACID SYNTHASE-RELATED"/>
    <property type="match status" value="1"/>
</dbReference>
<evidence type="ECO:0000313" key="4">
    <source>
        <dbReference type="Proteomes" id="UP000190973"/>
    </source>
</evidence>
<dbReference type="GO" id="GO:0008870">
    <property type="term" value="F:galactoside O-acetyltransferase activity"/>
    <property type="evidence" value="ECO:0007669"/>
    <property type="project" value="UniProtKB-EC"/>
</dbReference>
<dbReference type="Proteomes" id="UP000190973">
    <property type="component" value="Unassembled WGS sequence"/>
</dbReference>
<organism evidence="3 4">
    <name type="scientific">Clostridium beijerinckii</name>
    <name type="common">Clostridium MP</name>
    <dbReference type="NCBI Taxonomy" id="1520"/>
    <lineage>
        <taxon>Bacteria</taxon>
        <taxon>Bacillati</taxon>
        <taxon>Bacillota</taxon>
        <taxon>Clostridia</taxon>
        <taxon>Eubacteriales</taxon>
        <taxon>Clostridiaceae</taxon>
        <taxon>Clostridium</taxon>
    </lineage>
</organism>
<sequence>MDKIEGLLVKIESRLDKGINKEAVIEILNFIKCPFPFEILEEIKLYGDYLPKNRELGFSDEKRYVHFLWDVLDKSPMCLVANFAIYYRQILAKRLFKSCGKNFVAEENVRFNVPDNIEIGDNVFINRGTYIDSKGGVVIGNSVGIGERAMIFTHSHEEHDHSIRTYEPVIIEDYAKIYSSVTILGGVTIEKQGIVGACSLVNRDVRRNTVVVGTPARELRNRRNLNRNGEELALKFG</sequence>
<dbReference type="InterPro" id="IPR051159">
    <property type="entry name" value="Hexapeptide_acetyltransf"/>
</dbReference>
<name>A0A1S8SBN0_CLOBE</name>
<dbReference type="Gene3D" id="2.160.10.10">
    <property type="entry name" value="Hexapeptide repeat proteins"/>
    <property type="match status" value="1"/>
</dbReference>
<dbReference type="EC" id="2.3.1.18" evidence="3"/>
<evidence type="ECO:0000256" key="1">
    <source>
        <dbReference type="ARBA" id="ARBA00007274"/>
    </source>
</evidence>
<dbReference type="EMBL" id="LZZI01000018">
    <property type="protein sequence ID" value="OOM62970.1"/>
    <property type="molecule type" value="Genomic_DNA"/>
</dbReference>
<dbReference type="PANTHER" id="PTHR23416:SF23">
    <property type="entry name" value="ACETYLTRANSFERASE C18B11.09C-RELATED"/>
    <property type="match status" value="1"/>
</dbReference>
<dbReference type="InterPro" id="IPR011004">
    <property type="entry name" value="Trimer_LpxA-like_sf"/>
</dbReference>
<evidence type="ECO:0000313" key="3">
    <source>
        <dbReference type="EMBL" id="OOM62970.1"/>
    </source>
</evidence>
<comment type="similarity">
    <text evidence="1">Belongs to the transferase hexapeptide repeat family.</text>
</comment>
<protein>
    <submittedName>
        <fullName evidence="3">Galactoside O-acetyltransferase</fullName>
        <ecNumber evidence="3">2.3.1.18</ecNumber>
    </submittedName>
</protein>
<proteinExistence type="inferred from homology"/>
<accession>A0A1S8SBN0</accession>
<dbReference type="CDD" id="cd04647">
    <property type="entry name" value="LbH_MAT_like"/>
    <property type="match status" value="1"/>
</dbReference>
<comment type="caution">
    <text evidence="3">The sequence shown here is derived from an EMBL/GenBank/DDBJ whole genome shotgun (WGS) entry which is preliminary data.</text>
</comment>
<gene>
    <name evidence="3" type="primary">lacA_2</name>
    <name evidence="3" type="ORF">CLBCK_14390</name>
</gene>
<keyword evidence="3" id="KW-0012">Acyltransferase</keyword>
<dbReference type="GO" id="GO:0005829">
    <property type="term" value="C:cytosol"/>
    <property type="evidence" value="ECO:0007669"/>
    <property type="project" value="TreeGrafter"/>
</dbReference>
<dbReference type="SUPFAM" id="SSF51161">
    <property type="entry name" value="Trimeric LpxA-like enzymes"/>
    <property type="match status" value="1"/>
</dbReference>